<dbReference type="PANTHER" id="PTHR43420">
    <property type="entry name" value="ACETYLTRANSFERASE"/>
    <property type="match status" value="1"/>
</dbReference>
<accession>A0A1S2MDY3</accession>
<dbReference type="NCBIfam" id="TIGR01575">
    <property type="entry name" value="rimI"/>
    <property type="match status" value="1"/>
</dbReference>
<name>A0A1S2MDY3_9BACI</name>
<dbReference type="EMBL" id="CP063356">
    <property type="protein sequence ID" value="QOY37805.1"/>
    <property type="molecule type" value="Genomic_DNA"/>
</dbReference>
<evidence type="ECO:0000256" key="2">
    <source>
        <dbReference type="ARBA" id="ARBA00022490"/>
    </source>
</evidence>
<protein>
    <recommendedName>
        <fullName evidence="5">[Ribosomal protein bS18]-alanine N-acetyltransferase</fullName>
        <ecNumber evidence="5">2.3.1.266</ecNumber>
    </recommendedName>
</protein>
<dbReference type="GO" id="GO:0008999">
    <property type="term" value="F:protein-N-terminal-alanine acetyltransferase activity"/>
    <property type="evidence" value="ECO:0007669"/>
    <property type="project" value="UniProtKB-EC"/>
</dbReference>
<dbReference type="OrthoDB" id="9794566at2"/>
<reference evidence="7 9" key="1">
    <citation type="submission" date="2016-10" db="EMBL/GenBank/DDBJ databases">
        <title>Draft genome sequences of four alkaliphilic bacteria belonging to the Anaerobacillus genus.</title>
        <authorList>
            <person name="Bassil N.M."/>
            <person name="Lloyd J.R."/>
        </authorList>
    </citation>
    <scope>NUCLEOTIDE SEQUENCE [LARGE SCALE GENOMIC DNA]</scope>
    <source>
        <strain evidence="7 9">NB2006</strain>
    </source>
</reference>
<reference evidence="8 9" key="2">
    <citation type="journal article" date="2017" name="Genome Announc.">
        <title>Draft Genome Sequences of Four Alkaliphilic Bacteria Belonging to the Anaerobacillus Genus.</title>
        <authorList>
            <person name="Bassil N.M."/>
            <person name="Lloyd J.R."/>
        </authorList>
    </citation>
    <scope>NUCLEOTIDE SEQUENCE [LARGE SCALE GENOMIC DNA]</scope>
    <source>
        <strain evidence="8 9">NB2006</strain>
    </source>
</reference>
<dbReference type="GO" id="GO:0005737">
    <property type="term" value="C:cytoplasm"/>
    <property type="evidence" value="ECO:0007669"/>
    <property type="project" value="UniProtKB-SubCell"/>
</dbReference>
<evidence type="ECO:0000256" key="1">
    <source>
        <dbReference type="ARBA" id="ARBA00005395"/>
    </source>
</evidence>
<evidence type="ECO:0000313" key="9">
    <source>
        <dbReference type="Proteomes" id="UP000180175"/>
    </source>
</evidence>
<dbReference type="GO" id="GO:0005840">
    <property type="term" value="C:ribosome"/>
    <property type="evidence" value="ECO:0007669"/>
    <property type="project" value="UniProtKB-KW"/>
</dbReference>
<keyword evidence="4" id="KW-0012">Acyltransferase</keyword>
<dbReference type="InterPro" id="IPR016181">
    <property type="entry name" value="Acyl_CoA_acyltransferase"/>
</dbReference>
<comment type="subcellular location">
    <subcellularLocation>
        <location evidence="5">Cytoplasm</location>
    </subcellularLocation>
</comment>
<evidence type="ECO:0000256" key="3">
    <source>
        <dbReference type="ARBA" id="ARBA00022679"/>
    </source>
</evidence>
<comment type="similarity">
    <text evidence="1 5">Belongs to the acetyltransferase family. RimI subfamily.</text>
</comment>
<dbReference type="Proteomes" id="UP000180175">
    <property type="component" value="Chromosome"/>
</dbReference>
<organism evidence="7 9">
    <name type="scientific">Anaerobacillus isosaccharinicus</name>
    <dbReference type="NCBI Taxonomy" id="1532552"/>
    <lineage>
        <taxon>Bacteria</taxon>
        <taxon>Bacillati</taxon>
        <taxon>Bacillota</taxon>
        <taxon>Bacilli</taxon>
        <taxon>Bacillales</taxon>
        <taxon>Bacillaceae</taxon>
        <taxon>Anaerobacillus</taxon>
    </lineage>
</organism>
<keyword evidence="8" id="KW-0687">Ribonucleoprotein</keyword>
<dbReference type="Gene3D" id="3.40.630.30">
    <property type="match status" value="1"/>
</dbReference>
<dbReference type="InterPro" id="IPR000182">
    <property type="entry name" value="GNAT_dom"/>
</dbReference>
<reference evidence="8" key="4">
    <citation type="submission" date="2020-10" db="EMBL/GenBank/DDBJ databases">
        <authorList>
            <person name="Bassil N.M."/>
            <person name="Lloyd J.R."/>
        </authorList>
    </citation>
    <scope>NUCLEOTIDE SEQUENCE</scope>
    <source>
        <strain evidence="8">NB2006</strain>
    </source>
</reference>
<sequence length="149" mass="17214">MEEIYKIRYMVQEDIDDVLIVENHSFATPWSRTAFVNEIVNNKFAHYLVLEHKEEIIGYCGLWVIVDEAHITNIALHPTYRGLKLGEQLLIHAIEVARTLGAVKMTLEVRVSNHIAQSLYRKLGFEPGGIRKNYYTDNQEDALVMWVGL</sequence>
<reference evidence="8 9" key="3">
    <citation type="journal article" date="2019" name="Int. J. Syst. Evol. Microbiol.">
        <title>Anaerobacillus isosaccharinicus sp. nov., an alkaliphilic bacterium which degrades isosaccharinic acid.</title>
        <authorList>
            <person name="Bassil N.M."/>
            <person name="Lloyd J.R."/>
        </authorList>
    </citation>
    <scope>NUCLEOTIDE SEQUENCE [LARGE SCALE GENOMIC DNA]</scope>
    <source>
        <strain evidence="8 9">NB2006</strain>
    </source>
</reference>
<feature type="domain" description="N-acetyltransferase" evidence="6">
    <location>
        <begin position="5"/>
        <end position="149"/>
    </location>
</feature>
<evidence type="ECO:0000256" key="5">
    <source>
        <dbReference type="RuleBase" id="RU363094"/>
    </source>
</evidence>
<dbReference type="PROSITE" id="PS51186">
    <property type="entry name" value="GNAT"/>
    <property type="match status" value="1"/>
</dbReference>
<keyword evidence="8" id="KW-0689">Ribosomal protein</keyword>
<dbReference type="InterPro" id="IPR050680">
    <property type="entry name" value="YpeA/RimI_acetyltransf"/>
</dbReference>
<dbReference type="Pfam" id="PF00583">
    <property type="entry name" value="Acetyltransf_1"/>
    <property type="match status" value="1"/>
</dbReference>
<proteinExistence type="inferred from homology"/>
<dbReference type="InterPro" id="IPR006464">
    <property type="entry name" value="AcTrfase_RimI/Ard1"/>
</dbReference>
<dbReference type="EMBL" id="LQXD01000015">
    <property type="protein sequence ID" value="OIJ22911.1"/>
    <property type="molecule type" value="Genomic_DNA"/>
</dbReference>
<gene>
    <name evidence="8" type="primary">rimI</name>
    <name evidence="8" type="ORF">AWH56_009670</name>
    <name evidence="7" type="ORF">AWH56_03740</name>
</gene>
<dbReference type="EC" id="2.3.1.266" evidence="5"/>
<evidence type="ECO:0000313" key="8">
    <source>
        <dbReference type="EMBL" id="QOY37805.1"/>
    </source>
</evidence>
<comment type="catalytic activity">
    <reaction evidence="5">
        <text>N-terminal L-alanyl-[ribosomal protein bS18] + acetyl-CoA = N-terminal N(alpha)-acetyl-L-alanyl-[ribosomal protein bS18] + CoA + H(+)</text>
        <dbReference type="Rhea" id="RHEA:43756"/>
        <dbReference type="Rhea" id="RHEA-COMP:10676"/>
        <dbReference type="Rhea" id="RHEA-COMP:10677"/>
        <dbReference type="ChEBI" id="CHEBI:15378"/>
        <dbReference type="ChEBI" id="CHEBI:57287"/>
        <dbReference type="ChEBI" id="CHEBI:57288"/>
        <dbReference type="ChEBI" id="CHEBI:64718"/>
        <dbReference type="ChEBI" id="CHEBI:83683"/>
        <dbReference type="EC" id="2.3.1.266"/>
    </reaction>
</comment>
<dbReference type="RefSeq" id="WP_071315850.1">
    <property type="nucleotide sequence ID" value="NZ_CP063356.2"/>
</dbReference>
<keyword evidence="2 5" id="KW-0963">Cytoplasm</keyword>
<keyword evidence="9" id="KW-1185">Reference proteome</keyword>
<dbReference type="KEGG" id="aia:AWH56_009670"/>
<keyword evidence="3 7" id="KW-0808">Transferase</keyword>
<dbReference type="CDD" id="cd04301">
    <property type="entry name" value="NAT_SF"/>
    <property type="match status" value="1"/>
</dbReference>
<evidence type="ECO:0000313" key="7">
    <source>
        <dbReference type="EMBL" id="OIJ22911.1"/>
    </source>
</evidence>
<comment type="function">
    <text evidence="5">Acetylates the N-terminal alanine of ribosomal protein bS18.</text>
</comment>
<dbReference type="AlphaFoldDB" id="A0A1S2MDY3"/>
<evidence type="ECO:0000259" key="6">
    <source>
        <dbReference type="PROSITE" id="PS51186"/>
    </source>
</evidence>
<evidence type="ECO:0000256" key="4">
    <source>
        <dbReference type="ARBA" id="ARBA00023315"/>
    </source>
</evidence>
<dbReference type="PANTHER" id="PTHR43420:SF44">
    <property type="entry name" value="ACETYLTRANSFERASE YPEA"/>
    <property type="match status" value="1"/>
</dbReference>
<dbReference type="SUPFAM" id="SSF55729">
    <property type="entry name" value="Acyl-CoA N-acyltransferases (Nat)"/>
    <property type="match status" value="1"/>
</dbReference>